<proteinExistence type="predicted"/>
<sequence>MADVLSDLYILSCVLKKHNDNKAPSSDKLLLKLSMEEGLDRIRENLSLVVNNLPMVSTFRDIFSLPKNIKKDKDYSKLSHKLLSDRKFVDRHTKGIFIYKNDLAMGALYQAYDLLEKMETTYKKIMKLARKKELSQSYGDVMLKEAVEKSILTQKEADEYKDFENKLHKVISVDEFANEELFRKTV</sequence>
<dbReference type="GO" id="GO:0003995">
    <property type="term" value="F:acyl-CoA dehydrogenase activity"/>
    <property type="evidence" value="ECO:0007669"/>
    <property type="project" value="InterPro"/>
</dbReference>
<gene>
    <name evidence="2" type="ORF">JBKA6_0859</name>
</gene>
<dbReference type="Proteomes" id="UP000243197">
    <property type="component" value="Chromosome"/>
</dbReference>
<dbReference type="GO" id="GO:0033539">
    <property type="term" value="P:fatty acid beta-oxidation using acyl-CoA dehydrogenase"/>
    <property type="evidence" value="ECO:0007669"/>
    <property type="project" value="InterPro"/>
</dbReference>
<dbReference type="AlphaFoldDB" id="A0A1J1EBI6"/>
<name>A0A1J1EBI6_9FLAO</name>
<evidence type="ECO:0000259" key="1">
    <source>
        <dbReference type="Pfam" id="PF09317"/>
    </source>
</evidence>
<organism evidence="2 3">
    <name type="scientific">Ichthyobacterium seriolicida</name>
    <dbReference type="NCBI Taxonomy" id="242600"/>
    <lineage>
        <taxon>Bacteria</taxon>
        <taxon>Pseudomonadati</taxon>
        <taxon>Bacteroidota</taxon>
        <taxon>Flavobacteriia</taxon>
        <taxon>Flavobacteriales</taxon>
        <taxon>Ichthyobacteriaceae</taxon>
        <taxon>Ichthyobacterium</taxon>
    </lineage>
</organism>
<accession>A0A1J1EBI6</accession>
<evidence type="ECO:0000313" key="3">
    <source>
        <dbReference type="Proteomes" id="UP000243197"/>
    </source>
</evidence>
<dbReference type="Pfam" id="PF09317">
    <property type="entry name" value="ACDH_C"/>
    <property type="match status" value="1"/>
</dbReference>
<dbReference type="EMBL" id="AP014564">
    <property type="protein sequence ID" value="BAV94872.1"/>
    <property type="molecule type" value="Genomic_DNA"/>
</dbReference>
<reference evidence="2 3" key="1">
    <citation type="submission" date="2014-03" db="EMBL/GenBank/DDBJ databases">
        <title>complete genome sequence of Flavobacteriaceae bacterium JBKA-6.</title>
        <authorList>
            <person name="Takano T."/>
            <person name="Nakamura Y."/>
            <person name="Takuma S."/>
            <person name="Yasuike M."/>
            <person name="Matsuyama T."/>
            <person name="Sakai T."/>
            <person name="Fujiwara A."/>
            <person name="Kimoto K."/>
            <person name="Fukuda Y."/>
            <person name="Kondo H."/>
            <person name="Hirono I."/>
            <person name="Nakayasu C."/>
        </authorList>
    </citation>
    <scope>NUCLEOTIDE SEQUENCE [LARGE SCALE GENOMIC DNA]</scope>
    <source>
        <strain evidence="2 3">JBKA-6</strain>
    </source>
</reference>
<dbReference type="InterPro" id="IPR015396">
    <property type="entry name" value="FadE_C"/>
</dbReference>
<evidence type="ECO:0000313" key="2">
    <source>
        <dbReference type="EMBL" id="BAV94872.1"/>
    </source>
</evidence>
<protein>
    <submittedName>
        <fullName evidence="2">Acyl-CoA dehydrogenase</fullName>
    </submittedName>
</protein>
<feature type="domain" description="Acyl-CoA dehydrogenase C-terminal bacterial-type" evidence="1">
    <location>
        <begin position="1"/>
        <end position="176"/>
    </location>
</feature>
<dbReference type="KEGG" id="ise:JBKA6_0859"/>
<keyword evidence="3" id="KW-1185">Reference proteome</keyword>